<dbReference type="EMBL" id="LAXD01000001">
    <property type="protein sequence ID" value="KWX02941.1"/>
    <property type="molecule type" value="Genomic_DNA"/>
</dbReference>
<organism evidence="1 2">
    <name type="scientific">Carbonactinospora thermoautotrophica</name>
    <dbReference type="NCBI Taxonomy" id="1469144"/>
    <lineage>
        <taxon>Bacteria</taxon>
        <taxon>Bacillati</taxon>
        <taxon>Actinomycetota</taxon>
        <taxon>Actinomycetes</taxon>
        <taxon>Kitasatosporales</taxon>
        <taxon>Carbonactinosporaceae</taxon>
        <taxon>Carbonactinospora</taxon>
    </lineage>
</organism>
<comment type="caution">
    <text evidence="1">The sequence shown here is derived from an EMBL/GenBank/DDBJ whole genome shotgun (WGS) entry which is preliminary data.</text>
</comment>
<dbReference type="STRING" id="1469144.LI90_3990"/>
<keyword evidence="2" id="KW-1185">Reference proteome</keyword>
<sequence length="81" mass="8557">MTEDEPDGCFYRFVPTTWGDLSSGTLRVLTESGGVLSWVNVPDPDGSPTATRKQVSTAKKFNGGEGCYQDSSVVLRPSGGG</sequence>
<evidence type="ECO:0000313" key="2">
    <source>
        <dbReference type="Proteomes" id="UP000070188"/>
    </source>
</evidence>
<evidence type="ECO:0000313" key="1">
    <source>
        <dbReference type="EMBL" id="KWX02941.1"/>
    </source>
</evidence>
<dbReference type="Proteomes" id="UP000070188">
    <property type="component" value="Unassembled WGS sequence"/>
</dbReference>
<dbReference type="PATRIC" id="fig|1469144.10.peg.4275"/>
<proteinExistence type="predicted"/>
<dbReference type="AlphaFoldDB" id="A0A132MYG1"/>
<protein>
    <submittedName>
        <fullName evidence="1">Uncharacterized protein</fullName>
    </submittedName>
</protein>
<reference evidence="2" key="1">
    <citation type="submission" date="2015-04" db="EMBL/GenBank/DDBJ databases">
        <title>Physiological reanalysis, assessment of diazotrophy, and genome sequences of multiple isolates of Streptomyces thermoautotrophicus.</title>
        <authorList>
            <person name="MacKellar D.C."/>
            <person name="Lieber L."/>
            <person name="Norman J."/>
            <person name="Bolger A."/>
            <person name="Tobin C."/>
            <person name="Murray J.W."/>
            <person name="Chang R."/>
            <person name="Ford T."/>
            <person name="Nguyen P.Q."/>
            <person name="Woodward J."/>
            <person name="Permingeat H."/>
            <person name="Joshi N.S."/>
            <person name="Silver P.A."/>
            <person name="Usadel B."/>
            <person name="Rutherford A.W."/>
            <person name="Friesen M."/>
            <person name="Prell J."/>
        </authorList>
    </citation>
    <scope>NUCLEOTIDE SEQUENCE [LARGE SCALE GENOMIC DNA]</scope>
    <source>
        <strain evidence="2">H1</strain>
    </source>
</reference>
<gene>
    <name evidence="1" type="ORF">LI90_3990</name>
</gene>
<name>A0A132MYG1_9ACTN</name>
<accession>A0A132MYG1</accession>